<dbReference type="Pfam" id="PF17754">
    <property type="entry name" value="TetR_C_14"/>
    <property type="match status" value="1"/>
</dbReference>
<reference evidence="6 7" key="1">
    <citation type="submission" date="2024-09" db="EMBL/GenBank/DDBJ databases">
        <authorList>
            <person name="Sun Q."/>
            <person name="Mori K."/>
        </authorList>
    </citation>
    <scope>NUCLEOTIDE SEQUENCE [LARGE SCALE GENOMIC DNA]</scope>
    <source>
        <strain evidence="6 7">JCM 3324</strain>
    </source>
</reference>
<keyword evidence="2 4" id="KW-0238">DNA-binding</keyword>
<evidence type="ECO:0000256" key="1">
    <source>
        <dbReference type="ARBA" id="ARBA00023015"/>
    </source>
</evidence>
<evidence type="ECO:0000259" key="5">
    <source>
        <dbReference type="PROSITE" id="PS50977"/>
    </source>
</evidence>
<keyword evidence="3" id="KW-0804">Transcription</keyword>
<dbReference type="InterPro" id="IPR009057">
    <property type="entry name" value="Homeodomain-like_sf"/>
</dbReference>
<organism evidence="6 7">
    <name type="scientific">Nonomuraea salmonea</name>
    <dbReference type="NCBI Taxonomy" id="46181"/>
    <lineage>
        <taxon>Bacteria</taxon>
        <taxon>Bacillati</taxon>
        <taxon>Actinomycetota</taxon>
        <taxon>Actinomycetes</taxon>
        <taxon>Streptosporangiales</taxon>
        <taxon>Streptosporangiaceae</taxon>
        <taxon>Nonomuraea</taxon>
    </lineage>
</organism>
<dbReference type="PANTHER" id="PTHR30055:SF234">
    <property type="entry name" value="HTH-TYPE TRANSCRIPTIONAL REGULATOR BETI"/>
    <property type="match status" value="1"/>
</dbReference>
<keyword evidence="1" id="KW-0805">Transcription regulation</keyword>
<evidence type="ECO:0000256" key="3">
    <source>
        <dbReference type="ARBA" id="ARBA00023163"/>
    </source>
</evidence>
<protein>
    <submittedName>
        <fullName evidence="6">TetR/AcrR family transcriptional regulator</fullName>
    </submittedName>
</protein>
<keyword evidence="7" id="KW-1185">Reference proteome</keyword>
<sequence>MPTTMGRRERKKAQTRRALSEAALRLFSEHGYDGVTVAQIADEADVSIATLFAHVPDGKEALIFDDGAERRVWLVAAVRDRPSGQSVLEALRRCMAARGPFTNDLPPELRRKRDLIVSTPALREYSRKLWIASEGALAEAIAAESGRDPSDMTVRALARYVLEIPELAGTEPDPLAALNAIFDLLESGWPALDGLDAERVRIARQPESTDSRR</sequence>
<dbReference type="Pfam" id="PF00440">
    <property type="entry name" value="TetR_N"/>
    <property type="match status" value="1"/>
</dbReference>
<dbReference type="Gene3D" id="1.10.10.60">
    <property type="entry name" value="Homeodomain-like"/>
    <property type="match status" value="1"/>
</dbReference>
<dbReference type="PANTHER" id="PTHR30055">
    <property type="entry name" value="HTH-TYPE TRANSCRIPTIONAL REGULATOR RUTR"/>
    <property type="match status" value="1"/>
</dbReference>
<dbReference type="RefSeq" id="WP_364378125.1">
    <property type="nucleotide sequence ID" value="NZ_JBHMCF010000025.1"/>
</dbReference>
<comment type="caution">
    <text evidence="6">The sequence shown here is derived from an EMBL/GenBank/DDBJ whole genome shotgun (WGS) entry which is preliminary data.</text>
</comment>
<feature type="DNA-binding region" description="H-T-H motif" evidence="4">
    <location>
        <begin position="36"/>
        <end position="55"/>
    </location>
</feature>
<dbReference type="Gene3D" id="1.10.357.10">
    <property type="entry name" value="Tetracycline Repressor, domain 2"/>
    <property type="match status" value="1"/>
</dbReference>
<evidence type="ECO:0000256" key="2">
    <source>
        <dbReference type="ARBA" id="ARBA00023125"/>
    </source>
</evidence>
<feature type="domain" description="HTH tetR-type" evidence="5">
    <location>
        <begin position="13"/>
        <end position="73"/>
    </location>
</feature>
<dbReference type="InterPro" id="IPR050109">
    <property type="entry name" value="HTH-type_TetR-like_transc_reg"/>
</dbReference>
<accession>A0ABV5NQ75</accession>
<dbReference type="PROSITE" id="PS50977">
    <property type="entry name" value="HTH_TETR_2"/>
    <property type="match status" value="1"/>
</dbReference>
<proteinExistence type="predicted"/>
<evidence type="ECO:0000313" key="7">
    <source>
        <dbReference type="Proteomes" id="UP001589568"/>
    </source>
</evidence>
<evidence type="ECO:0000313" key="6">
    <source>
        <dbReference type="EMBL" id="MFB9472382.1"/>
    </source>
</evidence>
<dbReference type="EMBL" id="JBHMCF010000025">
    <property type="protein sequence ID" value="MFB9472382.1"/>
    <property type="molecule type" value="Genomic_DNA"/>
</dbReference>
<gene>
    <name evidence="6" type="ORF">ACFFR3_22970</name>
</gene>
<dbReference type="InterPro" id="IPR001647">
    <property type="entry name" value="HTH_TetR"/>
</dbReference>
<dbReference type="InterPro" id="IPR041347">
    <property type="entry name" value="MftR_C"/>
</dbReference>
<dbReference type="SUPFAM" id="SSF46689">
    <property type="entry name" value="Homeodomain-like"/>
    <property type="match status" value="1"/>
</dbReference>
<evidence type="ECO:0000256" key="4">
    <source>
        <dbReference type="PROSITE-ProRule" id="PRU00335"/>
    </source>
</evidence>
<dbReference type="Proteomes" id="UP001589568">
    <property type="component" value="Unassembled WGS sequence"/>
</dbReference>
<name>A0ABV5NQ75_9ACTN</name>